<comment type="similarity">
    <text evidence="1">Belongs to the carbon-nitrogen hydrolase superfamily. NIT1/NIT2 family.</text>
</comment>
<proteinExistence type="inferred from homology"/>
<gene>
    <name evidence="3" type="ORF">VRLFYP33_01670</name>
</gene>
<keyword evidence="3" id="KW-0378">Hydrolase</keyword>
<dbReference type="InterPro" id="IPR003010">
    <property type="entry name" value="C-N_Hydrolase"/>
</dbReference>
<dbReference type="Gene3D" id="3.60.110.10">
    <property type="entry name" value="Carbon-nitrogen hydrolase"/>
    <property type="match status" value="1"/>
</dbReference>
<dbReference type="PANTHER" id="PTHR23088">
    <property type="entry name" value="NITRILASE-RELATED"/>
    <property type="match status" value="1"/>
</dbReference>
<evidence type="ECO:0000259" key="2">
    <source>
        <dbReference type="PROSITE" id="PS50263"/>
    </source>
</evidence>
<dbReference type="AlphaFoldDB" id="A0A6N3DMQ4"/>
<dbReference type="InterPro" id="IPR036526">
    <property type="entry name" value="C-N_Hydrolase_sf"/>
</dbReference>
<evidence type="ECO:0000313" key="3">
    <source>
        <dbReference type="EMBL" id="VYU29532.1"/>
    </source>
</evidence>
<name>A0A6N3DMQ4_9FIRM</name>
<dbReference type="PANTHER" id="PTHR23088:SF27">
    <property type="entry name" value="DEAMINATED GLUTATHIONE AMIDASE"/>
    <property type="match status" value="1"/>
</dbReference>
<dbReference type="Pfam" id="PF00795">
    <property type="entry name" value="CN_hydrolase"/>
    <property type="match status" value="1"/>
</dbReference>
<dbReference type="GO" id="GO:0106008">
    <property type="term" value="F:2-oxoglutaramate amidase activity"/>
    <property type="evidence" value="ECO:0007669"/>
    <property type="project" value="UniProtKB-EC"/>
</dbReference>
<feature type="domain" description="CN hydrolase" evidence="2">
    <location>
        <begin position="3"/>
        <end position="240"/>
    </location>
</feature>
<dbReference type="CDD" id="cd07583">
    <property type="entry name" value="nitrilase_5"/>
    <property type="match status" value="1"/>
</dbReference>
<evidence type="ECO:0000256" key="1">
    <source>
        <dbReference type="ARBA" id="ARBA00010613"/>
    </source>
</evidence>
<protein>
    <submittedName>
        <fullName evidence="3">2-oxoglutaramate amidase</fullName>
        <ecNumber evidence="3">3.5.1.111</ecNumber>
    </submittedName>
</protein>
<dbReference type="SUPFAM" id="SSF56317">
    <property type="entry name" value="Carbon-nitrogen hydrolase"/>
    <property type="match status" value="1"/>
</dbReference>
<dbReference type="EC" id="3.5.1.111" evidence="3"/>
<dbReference type="RefSeq" id="WP_156705238.1">
    <property type="nucleotide sequence ID" value="NZ_CACRUX010000058.1"/>
</dbReference>
<reference evidence="3" key="1">
    <citation type="submission" date="2019-11" db="EMBL/GenBank/DDBJ databases">
        <authorList>
            <person name="Feng L."/>
        </authorList>
    </citation>
    <scope>NUCLEOTIDE SEQUENCE</scope>
    <source>
        <strain evidence="3">VrattiLFYP33</strain>
    </source>
</reference>
<dbReference type="EMBL" id="CACRUX010000058">
    <property type="protein sequence ID" value="VYU29532.1"/>
    <property type="molecule type" value="Genomic_DNA"/>
</dbReference>
<organism evidence="3">
    <name type="scientific">Veillonella ratti</name>
    <dbReference type="NCBI Taxonomy" id="103892"/>
    <lineage>
        <taxon>Bacteria</taxon>
        <taxon>Bacillati</taxon>
        <taxon>Bacillota</taxon>
        <taxon>Negativicutes</taxon>
        <taxon>Veillonellales</taxon>
        <taxon>Veillonellaceae</taxon>
        <taxon>Veillonella</taxon>
    </lineage>
</organism>
<sequence>MKKKIALVQMNIAAGEVEQNYAHATELIETAAQQKPDIIVLPETWNTGFKMTEKLPQDADKNGERTQTMLSELAKKHDVNIVGGSVAILRNDKVYNTTYVVDRKGNVISEFDKIHGFSPAKEDQYFQGGDHTHRFFLDDIPCSSVICYDIRFPEIIRKTTLEGVDLFFVPAEWPTLRLRHWELLNTVRAIENQMFLCAVNSSGFIGKVEAAGNSLLLDPWGEEILHLGKDEEIAVGTIDLSVIQEIRNKINVFRDRRPELY</sequence>
<dbReference type="PROSITE" id="PS50263">
    <property type="entry name" value="CN_HYDROLASE"/>
    <property type="match status" value="1"/>
</dbReference>
<accession>A0A6N3DMQ4</accession>